<proteinExistence type="predicted"/>
<feature type="region of interest" description="Disordered" evidence="1">
    <location>
        <begin position="1021"/>
        <end position="1044"/>
    </location>
</feature>
<dbReference type="PROSITE" id="PS50106">
    <property type="entry name" value="PDZ"/>
    <property type="match status" value="4"/>
</dbReference>
<gene>
    <name evidence="3" type="ORF">MEDL_48366</name>
</gene>
<feature type="compositionally biased region" description="Polar residues" evidence="1">
    <location>
        <begin position="1376"/>
        <end position="1393"/>
    </location>
</feature>
<evidence type="ECO:0000313" key="3">
    <source>
        <dbReference type="EMBL" id="CAG2235794.1"/>
    </source>
</evidence>
<dbReference type="InterPro" id="IPR036034">
    <property type="entry name" value="PDZ_sf"/>
</dbReference>
<comment type="caution">
    <text evidence="3">The sequence shown here is derived from an EMBL/GenBank/DDBJ whole genome shotgun (WGS) entry which is preliminary data.</text>
</comment>
<feature type="domain" description="PDZ" evidence="2">
    <location>
        <begin position="570"/>
        <end position="644"/>
    </location>
</feature>
<feature type="compositionally biased region" description="Polar residues" evidence="1">
    <location>
        <begin position="680"/>
        <end position="692"/>
    </location>
</feature>
<dbReference type="InterPro" id="IPR001478">
    <property type="entry name" value="PDZ"/>
</dbReference>
<feature type="domain" description="PDZ" evidence="2">
    <location>
        <begin position="379"/>
        <end position="464"/>
    </location>
</feature>
<feature type="compositionally biased region" description="Basic and acidic residues" evidence="1">
    <location>
        <begin position="741"/>
        <end position="764"/>
    </location>
</feature>
<dbReference type="Gene3D" id="2.30.42.10">
    <property type="match status" value="4"/>
</dbReference>
<dbReference type="PANTHER" id="PTHR19964">
    <property type="entry name" value="MULTIPLE PDZ DOMAIN PROTEIN"/>
    <property type="match status" value="1"/>
</dbReference>
<organism evidence="3 4">
    <name type="scientific">Mytilus edulis</name>
    <name type="common">Blue mussel</name>
    <dbReference type="NCBI Taxonomy" id="6550"/>
    <lineage>
        <taxon>Eukaryota</taxon>
        <taxon>Metazoa</taxon>
        <taxon>Spiralia</taxon>
        <taxon>Lophotrochozoa</taxon>
        <taxon>Mollusca</taxon>
        <taxon>Bivalvia</taxon>
        <taxon>Autobranchia</taxon>
        <taxon>Pteriomorphia</taxon>
        <taxon>Mytilida</taxon>
        <taxon>Mytiloidea</taxon>
        <taxon>Mytilidae</taxon>
        <taxon>Mytilinae</taxon>
        <taxon>Mytilus</taxon>
    </lineage>
</organism>
<feature type="domain" description="PDZ" evidence="2">
    <location>
        <begin position="1074"/>
        <end position="1165"/>
    </location>
</feature>
<dbReference type="Proteomes" id="UP000683360">
    <property type="component" value="Unassembled WGS sequence"/>
</dbReference>
<dbReference type="InterPro" id="IPR051342">
    <property type="entry name" value="PDZ_scaffold"/>
</dbReference>
<feature type="compositionally biased region" description="Polar residues" evidence="1">
    <location>
        <begin position="470"/>
        <end position="480"/>
    </location>
</feature>
<dbReference type="Pfam" id="PF00595">
    <property type="entry name" value="PDZ"/>
    <property type="match status" value="4"/>
</dbReference>
<feature type="compositionally biased region" description="Basic and acidic residues" evidence="1">
    <location>
        <begin position="1394"/>
        <end position="1405"/>
    </location>
</feature>
<feature type="compositionally biased region" description="Low complexity" evidence="1">
    <location>
        <begin position="355"/>
        <end position="365"/>
    </location>
</feature>
<reference evidence="3" key="1">
    <citation type="submission" date="2021-03" db="EMBL/GenBank/DDBJ databases">
        <authorList>
            <person name="Bekaert M."/>
        </authorList>
    </citation>
    <scope>NUCLEOTIDE SEQUENCE</scope>
</reference>
<feature type="region of interest" description="Disordered" evidence="1">
    <location>
        <begin position="950"/>
        <end position="982"/>
    </location>
</feature>
<feature type="region of interest" description="Disordered" evidence="1">
    <location>
        <begin position="44"/>
        <end position="76"/>
    </location>
</feature>
<name>A0A8S3TQ32_MYTED</name>
<dbReference type="PANTHER" id="PTHR19964:SF95">
    <property type="entry name" value="ARC, ISOFORM A"/>
    <property type="match status" value="1"/>
</dbReference>
<feature type="region of interest" description="Disordered" evidence="1">
    <location>
        <begin position="911"/>
        <end position="935"/>
    </location>
</feature>
<keyword evidence="4" id="KW-1185">Reference proteome</keyword>
<feature type="domain" description="PDZ" evidence="2">
    <location>
        <begin position="1208"/>
        <end position="1288"/>
    </location>
</feature>
<dbReference type="CDD" id="cd06758">
    <property type="entry name" value="PDZ2_PDZD2-like"/>
    <property type="match status" value="1"/>
</dbReference>
<dbReference type="CDD" id="cd00136">
    <property type="entry name" value="PDZ_canonical"/>
    <property type="match status" value="1"/>
</dbReference>
<feature type="region of interest" description="Disordered" evidence="1">
    <location>
        <begin position="738"/>
        <end position="774"/>
    </location>
</feature>
<feature type="region of interest" description="Disordered" evidence="1">
    <location>
        <begin position="315"/>
        <end position="373"/>
    </location>
</feature>
<feature type="region of interest" description="Disordered" evidence="1">
    <location>
        <begin position="662"/>
        <end position="692"/>
    </location>
</feature>
<feature type="compositionally biased region" description="Polar residues" evidence="1">
    <location>
        <begin position="1034"/>
        <end position="1044"/>
    </location>
</feature>
<feature type="compositionally biased region" description="Basic and acidic residues" evidence="1">
    <location>
        <begin position="911"/>
        <end position="932"/>
    </location>
</feature>
<dbReference type="EMBL" id="CAJPWZ010002329">
    <property type="protein sequence ID" value="CAG2235794.1"/>
    <property type="molecule type" value="Genomic_DNA"/>
</dbReference>
<evidence type="ECO:0000313" key="4">
    <source>
        <dbReference type="Proteomes" id="UP000683360"/>
    </source>
</evidence>
<evidence type="ECO:0000259" key="2">
    <source>
        <dbReference type="PROSITE" id="PS50106"/>
    </source>
</evidence>
<feature type="region of interest" description="Disordered" evidence="1">
    <location>
        <begin position="1360"/>
        <end position="1438"/>
    </location>
</feature>
<feature type="compositionally biased region" description="Basic residues" evidence="1">
    <location>
        <begin position="334"/>
        <end position="345"/>
    </location>
</feature>
<feature type="compositionally biased region" description="Low complexity" evidence="1">
    <location>
        <begin position="1021"/>
        <end position="1033"/>
    </location>
</feature>
<accession>A0A8S3TQ32</accession>
<sequence>MSTLSSGTLNLPEIGLFLSDEDSEEYRLLLANAVKTGRLTMTLRRRKKRPAPPVPTTTTNSKDMHFSESRTASSEMSSQLMTTSSHMSHMTASYSSHMTHKQSNIGHVTSHIHSSQSTSNHTSHMISLYGNNISQTLSQVSNHASHTNIDLMNGSYHQNTSVNRVKVEEDHLYEPVEVTNGVYKQKKLSQSLNSFLNVESENNNNDGSSCTLNSLMYNSEYSSNDDVFADASSTNPQCDNDPPYTVTVIKAVTDKKPSYVNLDIDKQRTLSASAIEDDLQWNSVPIDFPKEDNSYITTAEIARRKRDRGLKQMNKTLNSDSSIHKSDPDIVNNQRKHFRKNRKSPRYTGNRDCSDLSSSAGSSSSAKIANQRKKRVVTKMHLIKDETGLGIHIAGGKGSRKGDLGIFVAEVTTGGAADRDGRLKRGDELLMINGKSLIGLTHQEAVEVMRQAPKLVQIVVASKIKRSGTLPSMSSGSQSIEDCKPATRSADMTQRIPDLTAETPHGTVMKWEELFEEIFADKSLVDSVVNKIEDFKFSRPSDQSEDKLTESAIREQMLKAKTYHYDPPQSITINKGARGKGLGFTIVGGSDSEKGNLGIFVRRILPRGLIAEDGNMKEGDEILEVNGFKVTGLTHKEALAKFRRLQRGPVTFTFRRRVRSRSNSPFRTGGRVISGGDFSSDGSPVSTPGHSPYSSCTNLTNIEDEFAGFYDDVEGKSQCNKLDFSDLILPKTNVIFSLDSDTDKPNSTDQLDSKNRTDHLDSKNNTDNFDSKNAIHIRPHTVKERVKRLPVDIIKDEDQRPNSKRRHDIEVNGRSLQNLSLLDAHQIFRGLQPGNTVVINIPQAKPVVRYKPIKNNDEEIQITPQIKQSKPEGIWASVHFLFKPYKEINNSKGPTYPYYPRKITVIKMEKVAEKQGKSEEISNSENRYKMESTDSDLSEWESRTFGNIHLKSPPLVHQDDDSSNSDNPHLSPKSPKKSMDSFRFDKENIPTNWSSSLTSRDRDSALGGSLISAYGSVLTDSSSSFDAQSNSESETVSNLSSPTHSTYGRYRKIYGNRSESTENDKSLDCDQEEVVVLHRLPGENLGMILGIEGDKTKEHISAVRVKTVTIGGAAYRATGSSSGIAVGDEVLQVNGLDLKTLSHDECVTVFKEMPLRVILKIKRKFKQTKSSETGSQSSEGKGSKNSFVMRYSASESEDDNHDGFVPLQCEIDKDPTESLGLSIVPSYGSTRQYFQDIIRRNFSQIKRLLPSGAAARSRKLKVGDRLVSCNGIHLRGINQSKCLSVLKSEANNGDFEIEILRPVENGIPTEFSLTVSNGHSGETNLILKSPRHSRKTEKTPFDSESEPEIVLNSFQNSTNSFTSNSVKLPSEKSDQETIYTSDASTDLESSFEQDLNRRRNKHSEMASEEQWGFALPPPMEFSDSPDNGQDEGRSLGLV</sequence>
<evidence type="ECO:0000256" key="1">
    <source>
        <dbReference type="SAM" id="MobiDB-lite"/>
    </source>
</evidence>
<dbReference type="SMART" id="SM00228">
    <property type="entry name" value="PDZ"/>
    <property type="match status" value="4"/>
</dbReference>
<feature type="region of interest" description="Disordered" evidence="1">
    <location>
        <begin position="470"/>
        <end position="490"/>
    </location>
</feature>
<protein>
    <recommendedName>
        <fullName evidence="2">PDZ domain-containing protein</fullName>
    </recommendedName>
</protein>
<dbReference type="SUPFAM" id="SSF50156">
    <property type="entry name" value="PDZ domain-like"/>
    <property type="match status" value="4"/>
</dbReference>
<dbReference type="OrthoDB" id="6022711at2759"/>